<dbReference type="Proteomes" id="UP000216057">
    <property type="component" value="Unassembled WGS sequence"/>
</dbReference>
<dbReference type="Pfam" id="PF00005">
    <property type="entry name" value="ABC_tran"/>
    <property type="match status" value="2"/>
</dbReference>
<evidence type="ECO:0000256" key="1">
    <source>
        <dbReference type="ARBA" id="ARBA00022737"/>
    </source>
</evidence>
<dbReference type="Proteomes" id="UP000593943">
    <property type="component" value="Chromosome"/>
</dbReference>
<feature type="region of interest" description="Disordered" evidence="4">
    <location>
        <begin position="408"/>
        <end position="431"/>
    </location>
</feature>
<feature type="domain" description="ABC transporter" evidence="5">
    <location>
        <begin position="3"/>
        <end position="210"/>
    </location>
</feature>
<proteinExistence type="predicted"/>
<dbReference type="OrthoDB" id="3239744at2"/>
<dbReference type="PANTHER" id="PTHR19211">
    <property type="entry name" value="ATP-BINDING TRANSPORT PROTEIN-RELATED"/>
    <property type="match status" value="1"/>
</dbReference>
<keyword evidence="3 7" id="KW-0067">ATP-binding</keyword>
<dbReference type="InterPro" id="IPR003593">
    <property type="entry name" value="AAA+_ATPase"/>
</dbReference>
<dbReference type="PROSITE" id="PS00211">
    <property type="entry name" value="ABC_TRANSPORTER_1"/>
    <property type="match status" value="1"/>
</dbReference>
<evidence type="ECO:0000256" key="2">
    <source>
        <dbReference type="ARBA" id="ARBA00022741"/>
    </source>
</evidence>
<keyword evidence="2" id="KW-0547">Nucleotide-binding</keyword>
<organism evidence="6 8">
    <name type="scientific">Bifidobacterium eulemuris</name>
    <dbReference type="NCBI Taxonomy" id="1765219"/>
    <lineage>
        <taxon>Bacteria</taxon>
        <taxon>Bacillati</taxon>
        <taxon>Actinomycetota</taxon>
        <taxon>Actinomycetes</taxon>
        <taxon>Bifidobacteriales</taxon>
        <taxon>Bifidobacteriaceae</taxon>
        <taxon>Bifidobacterium</taxon>
    </lineage>
</organism>
<gene>
    <name evidence="7" type="ORF">BE0216_03175</name>
    <name evidence="6" type="ORF">BEUL_0292</name>
</gene>
<keyword evidence="9" id="KW-1185">Reference proteome</keyword>
<evidence type="ECO:0000313" key="8">
    <source>
        <dbReference type="Proteomes" id="UP000216057"/>
    </source>
</evidence>
<protein>
    <submittedName>
        <fullName evidence="6">ABC transporter</fullName>
    </submittedName>
    <submittedName>
        <fullName evidence="7">ABC-F family ATP-binding cassette domain-containing protein</fullName>
    </submittedName>
</protein>
<evidence type="ECO:0000313" key="7">
    <source>
        <dbReference type="EMBL" id="QOL31575.1"/>
    </source>
</evidence>
<keyword evidence="1" id="KW-0677">Repeat</keyword>
<dbReference type="PROSITE" id="PS50893">
    <property type="entry name" value="ABC_TRANSPORTER_2"/>
    <property type="match status" value="1"/>
</dbReference>
<evidence type="ECO:0000256" key="3">
    <source>
        <dbReference type="ARBA" id="ARBA00022840"/>
    </source>
</evidence>
<dbReference type="SMART" id="SM00382">
    <property type="entry name" value="AAA"/>
    <property type="match status" value="2"/>
</dbReference>
<dbReference type="GO" id="GO:0016887">
    <property type="term" value="F:ATP hydrolysis activity"/>
    <property type="evidence" value="ECO:0007669"/>
    <property type="project" value="InterPro"/>
</dbReference>
<dbReference type="InterPro" id="IPR017871">
    <property type="entry name" value="ABC_transporter-like_CS"/>
</dbReference>
<dbReference type="Gene3D" id="3.40.50.300">
    <property type="entry name" value="P-loop containing nucleotide triphosphate hydrolases"/>
    <property type="match status" value="2"/>
</dbReference>
<dbReference type="InterPro" id="IPR003439">
    <property type="entry name" value="ABC_transporter-like_ATP-bd"/>
</dbReference>
<dbReference type="SUPFAM" id="SSF52540">
    <property type="entry name" value="P-loop containing nucleoside triphosphate hydrolases"/>
    <property type="match status" value="2"/>
</dbReference>
<dbReference type="InterPro" id="IPR050611">
    <property type="entry name" value="ABCF"/>
</dbReference>
<evidence type="ECO:0000256" key="4">
    <source>
        <dbReference type="SAM" id="MobiDB-lite"/>
    </source>
</evidence>
<dbReference type="GO" id="GO:0005524">
    <property type="term" value="F:ATP binding"/>
    <property type="evidence" value="ECO:0007669"/>
    <property type="project" value="UniProtKB-KW"/>
</dbReference>
<dbReference type="EMBL" id="CP062938">
    <property type="protein sequence ID" value="QOL31575.1"/>
    <property type="molecule type" value="Genomic_DNA"/>
</dbReference>
<dbReference type="InterPro" id="IPR027417">
    <property type="entry name" value="P-loop_NTPase"/>
</dbReference>
<reference evidence="7 9" key="2">
    <citation type="submission" date="2020-10" db="EMBL/GenBank/DDBJ databases">
        <title>Genome sequencing of Bifidobacterium eulemuris_DSMZ_100216.</title>
        <authorList>
            <person name="Kim J."/>
        </authorList>
    </citation>
    <scope>NUCLEOTIDE SEQUENCE [LARGE SCALE GENOMIC DNA]</scope>
    <source>
        <strain evidence="7 9">DSM 100216</strain>
    </source>
</reference>
<accession>A0A261GD36</accession>
<sequence>MALSLSHVSFTYEGAPEPLFDDVSATFPRGWSAILGDNGIGKSTLANIAVGRLTPDQGKVSPSPRGLVVGYCPQRTVETPERLEDFAADWSPEAMTVRETLGIDDEWCYRYDTLSGGEAKRVQVACALAAHPDVLVLDEPTNHVDGPTRNSIARVMRTFRGIGIVISHDVALIDATCDRCVCFERRHIRGRNVTQVIIYAGGYSRMIQARRERERSEADALSAARRETARLVDIQTTRHTKVQQVEAAKRQGRRVDPKDHDARAARKLARSTSLDSGVGRAYSQLDGRVAAARAQAENLTTAAKRYDGNIWLDIEPSHRSELVRLESGVIRYGGEPDDAVRNVGPSCGGVGQPVIANARLLVDPDGVWRVAAMDASQMTMAGPQQLASVESHEPDPKDFCGTGELPVGRVAPAEQPQDSHGTGEPVGGVAIPTLSVGPRDHIVIIGPNGLGKSTLMRALVRAVPDDVPCLYIAQKVTQAECDAAVAELARLTAADRTRVLAAFAQLNADPDVLVSGRPLSPGESRKLLLCLGLVRDPQLIIMDEPTNHLDLGSKEALGRVLSGFRGAVIVVSHEAGSHGVWGG</sequence>
<dbReference type="RefSeq" id="WP_094635995.1">
    <property type="nucleotide sequence ID" value="NZ_CP062938.1"/>
</dbReference>
<name>A0A261GD36_9BIFI</name>
<dbReference type="AlphaFoldDB" id="A0A261GD36"/>
<reference evidence="6 8" key="1">
    <citation type="journal article" date="2017" name="BMC Genomics">
        <title>Comparative genomic and phylogenomic analyses of the Bifidobacteriaceae family.</title>
        <authorList>
            <person name="Lugli G.A."/>
            <person name="Milani C."/>
            <person name="Turroni F."/>
            <person name="Duranti S."/>
            <person name="Mancabelli L."/>
            <person name="Mangifesta M."/>
            <person name="Ferrario C."/>
            <person name="Modesto M."/>
            <person name="Mattarelli P."/>
            <person name="Jiri K."/>
            <person name="van Sinderen D."/>
            <person name="Ventura M."/>
        </authorList>
    </citation>
    <scope>NUCLEOTIDE SEQUENCE [LARGE SCALE GENOMIC DNA]</scope>
    <source>
        <strain evidence="6 8">DSM 100216</strain>
    </source>
</reference>
<evidence type="ECO:0000259" key="5">
    <source>
        <dbReference type="PROSITE" id="PS50893"/>
    </source>
</evidence>
<evidence type="ECO:0000313" key="6">
    <source>
        <dbReference type="EMBL" id="OZG68886.1"/>
    </source>
</evidence>
<evidence type="ECO:0000313" key="9">
    <source>
        <dbReference type="Proteomes" id="UP000593943"/>
    </source>
</evidence>
<dbReference type="CDD" id="cd03221">
    <property type="entry name" value="ABCF_EF-3"/>
    <property type="match status" value="1"/>
</dbReference>
<dbReference type="EMBL" id="MWWZ01000004">
    <property type="protein sequence ID" value="OZG68886.1"/>
    <property type="molecule type" value="Genomic_DNA"/>
</dbReference>
<dbReference type="KEGG" id="beu:BE0216_03175"/>